<evidence type="ECO:0000256" key="1">
    <source>
        <dbReference type="SAM" id="MobiDB-lite"/>
    </source>
</evidence>
<reference evidence="3 4" key="1">
    <citation type="submission" date="2019-07" db="EMBL/GenBank/DDBJ databases">
        <title>Annotation for the trematode Paragonimus westermani.</title>
        <authorList>
            <person name="Choi Y.-J."/>
        </authorList>
    </citation>
    <scope>NUCLEOTIDE SEQUENCE [LARGE SCALE GENOMIC DNA]</scope>
    <source>
        <strain evidence="3">180907_Pwestermani</strain>
    </source>
</reference>
<gene>
    <name evidence="3" type="ORF">P879_06026</name>
</gene>
<comment type="caution">
    <text evidence="3">The sequence shown here is derived from an EMBL/GenBank/DDBJ whole genome shotgun (WGS) entry which is preliminary data.</text>
</comment>
<evidence type="ECO:0000313" key="4">
    <source>
        <dbReference type="Proteomes" id="UP000699462"/>
    </source>
</evidence>
<feature type="compositionally biased region" description="Polar residues" evidence="1">
    <location>
        <begin position="573"/>
        <end position="590"/>
    </location>
</feature>
<dbReference type="OrthoDB" id="44841at2759"/>
<feature type="compositionally biased region" description="Low complexity" evidence="1">
    <location>
        <begin position="313"/>
        <end position="325"/>
    </location>
</feature>
<protein>
    <recommendedName>
        <fullName evidence="2">PDZ domain-containing protein</fullName>
    </recommendedName>
</protein>
<feature type="compositionally biased region" description="Basic and acidic residues" evidence="1">
    <location>
        <begin position="87"/>
        <end position="108"/>
    </location>
</feature>
<accession>A0A8T0D9A5</accession>
<dbReference type="Gene3D" id="2.30.42.10">
    <property type="match status" value="1"/>
</dbReference>
<feature type="region of interest" description="Disordered" evidence="1">
    <location>
        <begin position="556"/>
        <end position="605"/>
    </location>
</feature>
<dbReference type="Proteomes" id="UP000699462">
    <property type="component" value="Unassembled WGS sequence"/>
</dbReference>
<proteinExistence type="predicted"/>
<feature type="compositionally biased region" description="Low complexity" evidence="1">
    <location>
        <begin position="75"/>
        <end position="84"/>
    </location>
</feature>
<feature type="region of interest" description="Disordered" evidence="1">
    <location>
        <begin position="45"/>
        <end position="173"/>
    </location>
</feature>
<keyword evidence="4" id="KW-1185">Reference proteome</keyword>
<feature type="domain" description="PDZ" evidence="2">
    <location>
        <begin position="342"/>
        <end position="425"/>
    </location>
</feature>
<dbReference type="SUPFAM" id="SSF50156">
    <property type="entry name" value="PDZ domain-like"/>
    <property type="match status" value="1"/>
</dbReference>
<name>A0A8T0D9A5_9TREM</name>
<evidence type="ECO:0000313" key="3">
    <source>
        <dbReference type="EMBL" id="KAF8564423.1"/>
    </source>
</evidence>
<dbReference type="InterPro" id="IPR036034">
    <property type="entry name" value="PDZ_sf"/>
</dbReference>
<dbReference type="EMBL" id="JTDF01008743">
    <property type="protein sequence ID" value="KAF8564423.1"/>
    <property type="molecule type" value="Genomic_DNA"/>
</dbReference>
<dbReference type="InterPro" id="IPR001478">
    <property type="entry name" value="PDZ"/>
</dbReference>
<dbReference type="Pfam" id="PF00595">
    <property type="entry name" value="PDZ"/>
    <property type="match status" value="1"/>
</dbReference>
<feature type="compositionally biased region" description="Polar residues" evidence="1">
    <location>
        <begin position="148"/>
        <end position="173"/>
    </location>
</feature>
<dbReference type="PROSITE" id="PS50106">
    <property type="entry name" value="PDZ"/>
    <property type="match status" value="1"/>
</dbReference>
<dbReference type="AlphaFoldDB" id="A0A8T0D9A5"/>
<dbReference type="SMART" id="SM00228">
    <property type="entry name" value="PDZ"/>
    <property type="match status" value="1"/>
</dbReference>
<feature type="compositionally biased region" description="Acidic residues" evidence="1">
    <location>
        <begin position="109"/>
        <end position="118"/>
    </location>
</feature>
<evidence type="ECO:0000259" key="2">
    <source>
        <dbReference type="PROSITE" id="PS50106"/>
    </source>
</evidence>
<sequence>MRVLAACCVPLPSCKPASVGKITVCSDHSGDIQFVCFRMSDEDSVNEDEDVEVSGGSGSDCETKKTEDCTVVTAEESSVQPQEQSEPESKTVEEEKGNFDNKHYPVEDDKLEEDDQEDVYVVVLGEEEDKNEKKEEEIAEESTTKPENLSNYETDPQTSVQSDTLSSQTKQVSPENTHLALCGMRQLGDIAEENPPVCHEPPASIESRVVLDSVTSMNSHVATNELTSKFAAVSMNDQPIIAAYSQNTQPRANPPLRSIYHRSLPVSKVNTPSWYTPPEKTIVNVGPPPPAYQYPEQPVMARGYSLEQHQRESVSSPTRKSSVSTPYVGSHVIATETGPSITVLLRRPTSERQWGFTFYGGAEYGCPPFVNKVSKNSIAYQNGLEIGDVIVSICKQLTVGMTQERLKAEILRAGNDLDLVLIRRGVDLEMLSKIVPQALQTAVRSPTPGTSMTSPDFAAAEGTRCRSAQSLTRGRSFRSVKTKSLRILEEQLAAGQTLSSVLTSKQHFQGARGLSVGGSPSSFPNAYGQTTNAGYGGHQTCIQPVTAMPVNASWSTTNVTQPQSPTFIRPSYGSYQPGQQTSDGSASWDQTRNRGAASGWDARSEQDTYWTSQTSFGATPHGTNYLSNANYPYQTYTNPHHQPDNGYVASATVTVPIRGNQSWPNQQF</sequence>
<feature type="region of interest" description="Disordered" evidence="1">
    <location>
        <begin position="306"/>
        <end position="325"/>
    </location>
</feature>
<organism evidence="3 4">
    <name type="scientific">Paragonimus westermani</name>
    <dbReference type="NCBI Taxonomy" id="34504"/>
    <lineage>
        <taxon>Eukaryota</taxon>
        <taxon>Metazoa</taxon>
        <taxon>Spiralia</taxon>
        <taxon>Lophotrochozoa</taxon>
        <taxon>Platyhelminthes</taxon>
        <taxon>Trematoda</taxon>
        <taxon>Digenea</taxon>
        <taxon>Plagiorchiida</taxon>
        <taxon>Troglotremata</taxon>
        <taxon>Troglotrematidae</taxon>
        <taxon>Paragonimus</taxon>
    </lineage>
</organism>
<feature type="compositionally biased region" description="Polar residues" evidence="1">
    <location>
        <begin position="556"/>
        <end position="566"/>
    </location>
</feature>